<dbReference type="Proteomes" id="UP000299102">
    <property type="component" value="Unassembled WGS sequence"/>
</dbReference>
<proteinExistence type="predicted"/>
<dbReference type="AlphaFoldDB" id="A0A4C1XQU3"/>
<evidence type="ECO:0000256" key="1">
    <source>
        <dbReference type="SAM" id="MobiDB-lite"/>
    </source>
</evidence>
<name>A0A4C1XQU3_EUMVA</name>
<gene>
    <name evidence="2" type="ORF">EVAR_89585_1</name>
</gene>
<evidence type="ECO:0000313" key="3">
    <source>
        <dbReference type="Proteomes" id="UP000299102"/>
    </source>
</evidence>
<organism evidence="2 3">
    <name type="scientific">Eumeta variegata</name>
    <name type="common">Bagworm moth</name>
    <name type="synonym">Eumeta japonica</name>
    <dbReference type="NCBI Taxonomy" id="151549"/>
    <lineage>
        <taxon>Eukaryota</taxon>
        <taxon>Metazoa</taxon>
        <taxon>Ecdysozoa</taxon>
        <taxon>Arthropoda</taxon>
        <taxon>Hexapoda</taxon>
        <taxon>Insecta</taxon>
        <taxon>Pterygota</taxon>
        <taxon>Neoptera</taxon>
        <taxon>Endopterygota</taxon>
        <taxon>Lepidoptera</taxon>
        <taxon>Glossata</taxon>
        <taxon>Ditrysia</taxon>
        <taxon>Tineoidea</taxon>
        <taxon>Psychidae</taxon>
        <taxon>Oiketicinae</taxon>
        <taxon>Eumeta</taxon>
    </lineage>
</organism>
<keyword evidence="3" id="KW-1185">Reference proteome</keyword>
<dbReference type="EMBL" id="BGZK01000901">
    <property type="protein sequence ID" value="GBP64539.1"/>
    <property type="molecule type" value="Genomic_DNA"/>
</dbReference>
<sequence>MHWTRVGTDPANFDLKEVSSGQAASHRRLRPAPTSPWRVNFRRLVRGGAVPTYSNYRFVHCRRQDVVADPLTRAGAIADKYGPMHKALEHCEHLTALPVYDMVLPRAIPVDY</sequence>
<reference evidence="2 3" key="1">
    <citation type="journal article" date="2019" name="Commun. Biol.">
        <title>The bagworm genome reveals a unique fibroin gene that provides high tensile strength.</title>
        <authorList>
            <person name="Kono N."/>
            <person name="Nakamura H."/>
            <person name="Ohtoshi R."/>
            <person name="Tomita M."/>
            <person name="Numata K."/>
            <person name="Arakawa K."/>
        </authorList>
    </citation>
    <scope>NUCLEOTIDE SEQUENCE [LARGE SCALE GENOMIC DNA]</scope>
</reference>
<protein>
    <submittedName>
        <fullName evidence="2">Uncharacterized protein</fullName>
    </submittedName>
</protein>
<comment type="caution">
    <text evidence="2">The sequence shown here is derived from an EMBL/GenBank/DDBJ whole genome shotgun (WGS) entry which is preliminary data.</text>
</comment>
<feature type="region of interest" description="Disordered" evidence="1">
    <location>
        <begin position="14"/>
        <end position="34"/>
    </location>
</feature>
<evidence type="ECO:0000313" key="2">
    <source>
        <dbReference type="EMBL" id="GBP64539.1"/>
    </source>
</evidence>
<accession>A0A4C1XQU3</accession>